<dbReference type="GO" id="GO:0016020">
    <property type="term" value="C:membrane"/>
    <property type="evidence" value="ECO:0007669"/>
    <property type="project" value="UniProtKB-SubCell"/>
</dbReference>
<keyword evidence="4 9" id="KW-1133">Transmembrane helix</keyword>
<feature type="transmembrane region" description="Helical" evidence="9">
    <location>
        <begin position="256"/>
        <end position="273"/>
    </location>
</feature>
<dbReference type="Proteomes" id="UP000011087">
    <property type="component" value="Unassembled WGS sequence"/>
</dbReference>
<feature type="transmembrane region" description="Helical" evidence="9">
    <location>
        <begin position="411"/>
        <end position="432"/>
    </location>
</feature>
<dbReference type="Gene3D" id="1.10.287.70">
    <property type="match status" value="1"/>
</dbReference>
<evidence type="ECO:0000256" key="3">
    <source>
        <dbReference type="ARBA" id="ARBA00022692"/>
    </source>
</evidence>
<dbReference type="EnsemblProtists" id="EKX41680">
    <property type="protein sequence ID" value="EKX41680"/>
    <property type="gene ID" value="GUITHDRAFT_112387"/>
</dbReference>
<evidence type="ECO:0000256" key="7">
    <source>
        <dbReference type="PIRSR" id="PIRSR603915-2"/>
    </source>
</evidence>
<dbReference type="Pfam" id="PF08016">
    <property type="entry name" value="PKD_channel"/>
    <property type="match status" value="1"/>
</dbReference>
<keyword evidence="5 9" id="KW-0472">Membrane</keyword>
<dbReference type="HOGENOM" id="CLU_435791_0_0_1"/>
<feature type="domain" description="Polycystin cation channel PKD1/PKD2" evidence="10">
    <location>
        <begin position="218"/>
        <end position="435"/>
    </location>
</feature>
<evidence type="ECO:0000256" key="9">
    <source>
        <dbReference type="SAM" id="Phobius"/>
    </source>
</evidence>
<reference evidence="12 14" key="1">
    <citation type="journal article" date="2012" name="Nature">
        <title>Algal genomes reveal evolutionary mosaicism and the fate of nucleomorphs.</title>
        <authorList>
            <consortium name="DOE Joint Genome Institute"/>
            <person name="Curtis B.A."/>
            <person name="Tanifuji G."/>
            <person name="Burki F."/>
            <person name="Gruber A."/>
            <person name="Irimia M."/>
            <person name="Maruyama S."/>
            <person name="Arias M.C."/>
            <person name="Ball S.G."/>
            <person name="Gile G.H."/>
            <person name="Hirakawa Y."/>
            <person name="Hopkins J.F."/>
            <person name="Kuo A."/>
            <person name="Rensing S.A."/>
            <person name="Schmutz J."/>
            <person name="Symeonidi A."/>
            <person name="Elias M."/>
            <person name="Eveleigh R.J."/>
            <person name="Herman E.K."/>
            <person name="Klute M.J."/>
            <person name="Nakayama T."/>
            <person name="Obornik M."/>
            <person name="Reyes-Prieto A."/>
            <person name="Armbrust E.V."/>
            <person name="Aves S.J."/>
            <person name="Beiko R.G."/>
            <person name="Coutinho P."/>
            <person name="Dacks J.B."/>
            <person name="Durnford D.G."/>
            <person name="Fast N.M."/>
            <person name="Green B.R."/>
            <person name="Grisdale C.J."/>
            <person name="Hempel F."/>
            <person name="Henrissat B."/>
            <person name="Hoppner M.P."/>
            <person name="Ishida K."/>
            <person name="Kim E."/>
            <person name="Koreny L."/>
            <person name="Kroth P.G."/>
            <person name="Liu Y."/>
            <person name="Malik S.B."/>
            <person name="Maier U.G."/>
            <person name="McRose D."/>
            <person name="Mock T."/>
            <person name="Neilson J.A."/>
            <person name="Onodera N.T."/>
            <person name="Poole A.M."/>
            <person name="Pritham E.J."/>
            <person name="Richards T.A."/>
            <person name="Rocap G."/>
            <person name="Roy S.W."/>
            <person name="Sarai C."/>
            <person name="Schaack S."/>
            <person name="Shirato S."/>
            <person name="Slamovits C.H."/>
            <person name="Spencer D.F."/>
            <person name="Suzuki S."/>
            <person name="Worden A.Z."/>
            <person name="Zauner S."/>
            <person name="Barry K."/>
            <person name="Bell C."/>
            <person name="Bharti A.K."/>
            <person name="Crow J.A."/>
            <person name="Grimwood J."/>
            <person name="Kramer R."/>
            <person name="Lindquist E."/>
            <person name="Lucas S."/>
            <person name="Salamov A."/>
            <person name="McFadden G.I."/>
            <person name="Lane C.E."/>
            <person name="Keeling P.J."/>
            <person name="Gray M.W."/>
            <person name="Grigoriev I.V."/>
            <person name="Archibald J.M."/>
        </authorList>
    </citation>
    <scope>NUCLEOTIDE SEQUENCE</scope>
    <source>
        <strain evidence="12 14">CCMP2712</strain>
    </source>
</reference>
<dbReference type="OrthoDB" id="444119at2759"/>
<comment type="similarity">
    <text evidence="2">Belongs to the polycystin family.</text>
</comment>
<comment type="subcellular location">
    <subcellularLocation>
        <location evidence="1">Membrane</location>
        <topology evidence="1">Multi-pass membrane protein</topology>
    </subcellularLocation>
</comment>
<dbReference type="PRINTS" id="PR01433">
    <property type="entry name" value="POLYCYSTIN2"/>
</dbReference>
<feature type="disulfide bond" evidence="7">
    <location>
        <begin position="73"/>
        <end position="92"/>
    </location>
</feature>
<dbReference type="AlphaFoldDB" id="L1J0R1"/>
<dbReference type="PANTHER" id="PTHR10877">
    <property type="entry name" value="POLYCYSTIN FAMILY MEMBER"/>
    <property type="match status" value="1"/>
</dbReference>
<proteinExistence type="inferred from homology"/>
<keyword evidence="14" id="KW-1185">Reference proteome</keyword>
<dbReference type="RefSeq" id="XP_005828660.1">
    <property type="nucleotide sequence ID" value="XM_005828603.1"/>
</dbReference>
<evidence type="ECO:0000313" key="13">
    <source>
        <dbReference type="EnsemblProtists" id="EKX41680"/>
    </source>
</evidence>
<dbReference type="STRING" id="905079.L1J0R1"/>
<feature type="domain" description="Polycystin" evidence="11">
    <location>
        <begin position="21"/>
        <end position="204"/>
    </location>
</feature>
<dbReference type="GeneID" id="17298232"/>
<feature type="compositionally biased region" description="Acidic residues" evidence="8">
    <location>
        <begin position="619"/>
        <end position="628"/>
    </location>
</feature>
<dbReference type="PANTHER" id="PTHR10877:SF183">
    <property type="entry name" value="AT14535P-RELATED"/>
    <property type="match status" value="1"/>
</dbReference>
<evidence type="ECO:0000256" key="5">
    <source>
        <dbReference type="ARBA" id="ARBA00023136"/>
    </source>
</evidence>
<keyword evidence="6" id="KW-0325">Glycoprotein</keyword>
<dbReference type="InterPro" id="IPR046791">
    <property type="entry name" value="Polycystin_dom"/>
</dbReference>
<feature type="transmembrane region" description="Helical" evidence="9">
    <location>
        <begin position="310"/>
        <end position="327"/>
    </location>
</feature>
<evidence type="ECO:0000256" key="1">
    <source>
        <dbReference type="ARBA" id="ARBA00004141"/>
    </source>
</evidence>
<evidence type="ECO:0000259" key="10">
    <source>
        <dbReference type="Pfam" id="PF08016"/>
    </source>
</evidence>
<feature type="transmembrane region" description="Helical" evidence="9">
    <location>
        <begin position="347"/>
        <end position="369"/>
    </location>
</feature>
<organism evidence="12">
    <name type="scientific">Guillardia theta (strain CCMP2712)</name>
    <name type="common">Cryptophyte</name>
    <dbReference type="NCBI Taxonomy" id="905079"/>
    <lineage>
        <taxon>Eukaryota</taxon>
        <taxon>Cryptophyceae</taxon>
        <taxon>Pyrenomonadales</taxon>
        <taxon>Geminigeraceae</taxon>
        <taxon>Guillardia</taxon>
    </lineage>
</organism>
<sequence>MRAKILHGSGCYNVSSWEDLVDIVQLWEWLQGQFIPSIYYQDTPSSGLGNVLGYNYLIGTIRLRQVRGKAANCESLPEWLNHSLFSQSSISCYPSITTRNADHQSYGLPALPFVWSPGDPFGDTISTQFGEYETGGFIMEFPQYNASKAQDILSFHKLHGWLDVNSRLVRISATFFNPSLQLCLFMSLTAEMPPFGGLVTSSSFIALPLKMYQGVTGVFKLIFQLLFCAIELKFLFDEYLAAKELGFEYIKRFWGWVRLIECGLIAAIAAIRISSLSMVDQQYANLNTSSVSSTYIDLQRIPRLTTSDNNLVVALSILLFARLFKYATFYDGADHLFRVVARALLEVVPFFVFFSIVFIMYTLGCYTLFGDKSVNFRSFTTSVQSMMFIMMGDSSVYKEMAAIDDSLTPLLVYSFLTVQFVLCLNMFTAIMVHTHARVKSELDKEPEDAFREQLDGLIKLLRRSLGKVEPEENEEIENELEDEIARVSSDAQDGRAEKEGRGGERIFNRIPSNGSNYAEVIKAAPMLEGGDNELSSIVNRKLQRIESQLTSLESVKLNVLALSDRLNALTEFLVSDPSRLRSSKQIDAISRKLDILSETLAGADPSARPSLGEMKEAEVTVEESDWNE</sequence>
<dbReference type="GO" id="GO:0005509">
    <property type="term" value="F:calcium ion binding"/>
    <property type="evidence" value="ECO:0007669"/>
    <property type="project" value="InterPro"/>
</dbReference>
<evidence type="ECO:0000256" key="8">
    <source>
        <dbReference type="SAM" id="MobiDB-lite"/>
    </source>
</evidence>
<dbReference type="InterPro" id="IPR013122">
    <property type="entry name" value="PKD1_2_channel"/>
</dbReference>
<dbReference type="InterPro" id="IPR003915">
    <property type="entry name" value="PKD_2"/>
</dbReference>
<evidence type="ECO:0000256" key="2">
    <source>
        <dbReference type="ARBA" id="ARBA00007200"/>
    </source>
</evidence>
<dbReference type="OMA" id="QHENEDF"/>
<dbReference type="Pfam" id="PF20519">
    <property type="entry name" value="Polycystin_dom"/>
    <property type="match status" value="1"/>
</dbReference>
<dbReference type="PaxDb" id="55529-EKX41680"/>
<accession>L1J0R1</accession>
<gene>
    <name evidence="12" type="ORF">GUITHDRAFT_112387</name>
</gene>
<reference evidence="14" key="2">
    <citation type="submission" date="2012-11" db="EMBL/GenBank/DDBJ databases">
        <authorList>
            <person name="Kuo A."/>
            <person name="Curtis B.A."/>
            <person name="Tanifuji G."/>
            <person name="Burki F."/>
            <person name="Gruber A."/>
            <person name="Irimia M."/>
            <person name="Maruyama S."/>
            <person name="Arias M.C."/>
            <person name="Ball S.G."/>
            <person name="Gile G.H."/>
            <person name="Hirakawa Y."/>
            <person name="Hopkins J.F."/>
            <person name="Rensing S.A."/>
            <person name="Schmutz J."/>
            <person name="Symeonidi A."/>
            <person name="Elias M."/>
            <person name="Eveleigh R.J."/>
            <person name="Herman E.K."/>
            <person name="Klute M.J."/>
            <person name="Nakayama T."/>
            <person name="Obornik M."/>
            <person name="Reyes-Prieto A."/>
            <person name="Armbrust E.V."/>
            <person name="Aves S.J."/>
            <person name="Beiko R.G."/>
            <person name="Coutinho P."/>
            <person name="Dacks J.B."/>
            <person name="Durnford D.G."/>
            <person name="Fast N.M."/>
            <person name="Green B.R."/>
            <person name="Grisdale C."/>
            <person name="Hempe F."/>
            <person name="Henrissat B."/>
            <person name="Hoppner M.P."/>
            <person name="Ishida K.-I."/>
            <person name="Kim E."/>
            <person name="Koreny L."/>
            <person name="Kroth P.G."/>
            <person name="Liu Y."/>
            <person name="Malik S.-B."/>
            <person name="Maier U.G."/>
            <person name="McRose D."/>
            <person name="Mock T."/>
            <person name="Neilson J.A."/>
            <person name="Onodera N.T."/>
            <person name="Poole A.M."/>
            <person name="Pritham E.J."/>
            <person name="Richards T.A."/>
            <person name="Rocap G."/>
            <person name="Roy S.W."/>
            <person name="Sarai C."/>
            <person name="Schaack S."/>
            <person name="Shirato S."/>
            <person name="Slamovits C.H."/>
            <person name="Spencer D.F."/>
            <person name="Suzuki S."/>
            <person name="Worden A.Z."/>
            <person name="Zauner S."/>
            <person name="Barry K."/>
            <person name="Bell C."/>
            <person name="Bharti A.K."/>
            <person name="Crow J.A."/>
            <person name="Grimwood J."/>
            <person name="Kramer R."/>
            <person name="Lindquist E."/>
            <person name="Lucas S."/>
            <person name="Salamov A."/>
            <person name="McFadden G.I."/>
            <person name="Lane C.E."/>
            <person name="Keeling P.J."/>
            <person name="Gray M.W."/>
            <person name="Grigoriev I.V."/>
            <person name="Archibald J.M."/>
        </authorList>
    </citation>
    <scope>NUCLEOTIDE SEQUENCE</scope>
    <source>
        <strain evidence="14">CCMP2712</strain>
    </source>
</reference>
<evidence type="ECO:0000313" key="12">
    <source>
        <dbReference type="EMBL" id="EKX41680.1"/>
    </source>
</evidence>
<dbReference type="eggNOG" id="KOG3599">
    <property type="taxonomic scope" value="Eukaryota"/>
</dbReference>
<keyword evidence="3 9" id="KW-0812">Transmembrane</keyword>
<feature type="region of interest" description="Disordered" evidence="8">
    <location>
        <begin position="602"/>
        <end position="628"/>
    </location>
</feature>
<protein>
    <submittedName>
        <fullName evidence="12 13">Uncharacterized protein</fullName>
    </submittedName>
</protein>
<evidence type="ECO:0000313" key="14">
    <source>
        <dbReference type="Proteomes" id="UP000011087"/>
    </source>
</evidence>
<dbReference type="InterPro" id="IPR051223">
    <property type="entry name" value="Polycystin"/>
</dbReference>
<evidence type="ECO:0000259" key="11">
    <source>
        <dbReference type="Pfam" id="PF20519"/>
    </source>
</evidence>
<reference evidence="13" key="3">
    <citation type="submission" date="2015-06" db="UniProtKB">
        <authorList>
            <consortium name="EnsemblProtists"/>
        </authorList>
    </citation>
    <scope>IDENTIFICATION</scope>
</reference>
<name>L1J0R1_GUITC</name>
<evidence type="ECO:0000256" key="6">
    <source>
        <dbReference type="ARBA" id="ARBA00023180"/>
    </source>
</evidence>
<evidence type="ECO:0000256" key="4">
    <source>
        <dbReference type="ARBA" id="ARBA00022989"/>
    </source>
</evidence>
<dbReference type="EMBL" id="JH993022">
    <property type="protein sequence ID" value="EKX41680.1"/>
    <property type="molecule type" value="Genomic_DNA"/>
</dbReference>
<dbReference type="KEGG" id="gtt:GUITHDRAFT_112387"/>